<name>A0A8H7RTJ0_9FUNG</name>
<proteinExistence type="predicted"/>
<feature type="region of interest" description="Disordered" evidence="1">
    <location>
        <begin position="1"/>
        <end position="112"/>
    </location>
</feature>
<feature type="compositionally biased region" description="Polar residues" evidence="1">
    <location>
        <begin position="96"/>
        <end position="106"/>
    </location>
</feature>
<sequence>MSPQKKTQSNPSESNGSNNLPVSVPVDASSAQHNQPTSSDNQPGSSVPVPVGITPSVPDTNEDIVMNEREQTLPKTKIEKDKLGETSVKPDKPKAISNSPGSTPSSETKKVLTPSNYVAERVLTLENTGSLLRARLEAAALESAKAVNTTPEEKAKLIKKQQDALAEFSLFVETQKILEKSAAKENNHRLDNLVPKNMSTLQIKSGPIRDNAKPVHDSLESFISAFERQLKSHNLPLDNH</sequence>
<dbReference type="Proteomes" id="UP000646827">
    <property type="component" value="Unassembled WGS sequence"/>
</dbReference>
<keyword evidence="3" id="KW-1185">Reference proteome</keyword>
<comment type="caution">
    <text evidence="2">The sequence shown here is derived from an EMBL/GenBank/DDBJ whole genome shotgun (WGS) entry which is preliminary data.</text>
</comment>
<feature type="compositionally biased region" description="Basic and acidic residues" evidence="1">
    <location>
        <begin position="66"/>
        <end position="94"/>
    </location>
</feature>
<organism evidence="2 3">
    <name type="scientific">Circinella minor</name>
    <dbReference type="NCBI Taxonomy" id="1195481"/>
    <lineage>
        <taxon>Eukaryota</taxon>
        <taxon>Fungi</taxon>
        <taxon>Fungi incertae sedis</taxon>
        <taxon>Mucoromycota</taxon>
        <taxon>Mucoromycotina</taxon>
        <taxon>Mucoromycetes</taxon>
        <taxon>Mucorales</taxon>
        <taxon>Lichtheimiaceae</taxon>
        <taxon>Circinella</taxon>
    </lineage>
</organism>
<gene>
    <name evidence="2" type="ORF">INT45_007381</name>
</gene>
<dbReference type="OrthoDB" id="2297106at2759"/>
<dbReference type="EMBL" id="JAEPRB010000414">
    <property type="protein sequence ID" value="KAG2216378.1"/>
    <property type="molecule type" value="Genomic_DNA"/>
</dbReference>
<evidence type="ECO:0000313" key="3">
    <source>
        <dbReference type="Proteomes" id="UP000646827"/>
    </source>
</evidence>
<evidence type="ECO:0000313" key="2">
    <source>
        <dbReference type="EMBL" id="KAG2216378.1"/>
    </source>
</evidence>
<dbReference type="AlphaFoldDB" id="A0A8H7RTJ0"/>
<feature type="compositionally biased region" description="Polar residues" evidence="1">
    <location>
        <begin position="29"/>
        <end position="45"/>
    </location>
</feature>
<evidence type="ECO:0000256" key="1">
    <source>
        <dbReference type="SAM" id="MobiDB-lite"/>
    </source>
</evidence>
<protein>
    <submittedName>
        <fullName evidence="2">Uncharacterized protein</fullName>
    </submittedName>
</protein>
<feature type="compositionally biased region" description="Polar residues" evidence="1">
    <location>
        <begin position="1"/>
        <end position="21"/>
    </location>
</feature>
<reference evidence="2 3" key="1">
    <citation type="submission" date="2020-12" db="EMBL/GenBank/DDBJ databases">
        <title>Metabolic potential, ecology and presence of endohyphal bacteria is reflected in genomic diversity of Mucoromycotina.</title>
        <authorList>
            <person name="Muszewska A."/>
            <person name="Okrasinska A."/>
            <person name="Steczkiewicz K."/>
            <person name="Drgas O."/>
            <person name="Orlowska M."/>
            <person name="Perlinska-Lenart U."/>
            <person name="Aleksandrzak-Piekarczyk T."/>
            <person name="Szatraj K."/>
            <person name="Zielenkiewicz U."/>
            <person name="Pilsyk S."/>
            <person name="Malc E."/>
            <person name="Mieczkowski P."/>
            <person name="Kruszewska J.S."/>
            <person name="Biernat P."/>
            <person name="Pawlowska J."/>
        </authorList>
    </citation>
    <scope>NUCLEOTIDE SEQUENCE [LARGE SCALE GENOMIC DNA]</scope>
    <source>
        <strain evidence="2 3">CBS 142.35</strain>
    </source>
</reference>
<accession>A0A8H7RTJ0</accession>